<dbReference type="PROSITE" id="PS50931">
    <property type="entry name" value="HTH_LYSR"/>
    <property type="match status" value="1"/>
</dbReference>
<dbReference type="InterPro" id="IPR000847">
    <property type="entry name" value="LysR_HTH_N"/>
</dbReference>
<dbReference type="GO" id="GO:0003700">
    <property type="term" value="F:DNA-binding transcription factor activity"/>
    <property type="evidence" value="ECO:0007669"/>
    <property type="project" value="InterPro"/>
</dbReference>
<evidence type="ECO:0000313" key="7">
    <source>
        <dbReference type="Proteomes" id="UP000282957"/>
    </source>
</evidence>
<reference evidence="6 7" key="1">
    <citation type="submission" date="2019-01" db="EMBL/GenBank/DDBJ databases">
        <authorList>
            <person name="Chen W.-M."/>
        </authorList>
    </citation>
    <scope>NUCLEOTIDE SEQUENCE [LARGE SCALE GENOMIC DNA]</scope>
    <source>
        <strain evidence="6 7">CCP-6</strain>
    </source>
</reference>
<protein>
    <submittedName>
        <fullName evidence="6">LysR family transcriptional regulator</fullName>
    </submittedName>
</protein>
<dbReference type="InterPro" id="IPR005119">
    <property type="entry name" value="LysR_subst-bd"/>
</dbReference>
<dbReference type="PANTHER" id="PTHR30419">
    <property type="entry name" value="HTH-TYPE TRANSCRIPTIONAL REGULATOR YBHD"/>
    <property type="match status" value="1"/>
</dbReference>
<proteinExistence type="inferred from homology"/>
<dbReference type="Pfam" id="PF00126">
    <property type="entry name" value="HTH_1"/>
    <property type="match status" value="1"/>
</dbReference>
<gene>
    <name evidence="6" type="ORF">EOD42_20925</name>
</gene>
<evidence type="ECO:0000313" key="6">
    <source>
        <dbReference type="EMBL" id="RVT91784.1"/>
    </source>
</evidence>
<evidence type="ECO:0000256" key="3">
    <source>
        <dbReference type="ARBA" id="ARBA00023125"/>
    </source>
</evidence>
<evidence type="ECO:0000256" key="4">
    <source>
        <dbReference type="ARBA" id="ARBA00023163"/>
    </source>
</evidence>
<keyword evidence="4" id="KW-0804">Transcription</keyword>
<dbReference type="PANTHER" id="PTHR30419:SF2">
    <property type="entry name" value="LYSR FAMILY TRANSCRIPTIONAL REGULATOR"/>
    <property type="match status" value="1"/>
</dbReference>
<evidence type="ECO:0000256" key="1">
    <source>
        <dbReference type="ARBA" id="ARBA00009437"/>
    </source>
</evidence>
<dbReference type="Gene3D" id="3.40.190.10">
    <property type="entry name" value="Periplasmic binding protein-like II"/>
    <property type="match status" value="2"/>
</dbReference>
<sequence length="300" mass="32246">MCGMDLKTLSLFVAVMETGSISKAAQRENIAISAVSKRLAALEARLGSKLFQRQPEGLEPLPAAAVLLRNAHTVLRNLSQLQLEMAEFGEGVRGTVTIAASTAVAASYLPEELRAFSLLHPAITITVRDALSREAVQMATEGTADFSIFAEPYSAGALRTLPYKTEKLVAVLPAGHPLAACRLLRLSDMLPYDFVVGRPGSSLNTILSRAAAAAHLEIRSRIQVVGSETIARMVEAGHGVSILPASLARPRRSGGMVARPLREAWAARHLRLCFPQSEIMTKPAQLLVEHLSALNRTVDI</sequence>
<evidence type="ECO:0000259" key="5">
    <source>
        <dbReference type="PROSITE" id="PS50931"/>
    </source>
</evidence>
<comment type="caution">
    <text evidence="6">The sequence shown here is derived from an EMBL/GenBank/DDBJ whole genome shotgun (WGS) entry which is preliminary data.</text>
</comment>
<dbReference type="EMBL" id="SACL01000009">
    <property type="protein sequence ID" value="RVT91784.1"/>
    <property type="molecule type" value="Genomic_DNA"/>
</dbReference>
<dbReference type="OrthoDB" id="7216893at2"/>
<dbReference type="InterPro" id="IPR050950">
    <property type="entry name" value="HTH-type_LysR_regulators"/>
</dbReference>
<name>A0A437M2P6_9PROT</name>
<dbReference type="AlphaFoldDB" id="A0A437M2P6"/>
<feature type="domain" description="HTH lysR-type" evidence="5">
    <location>
        <begin position="4"/>
        <end position="61"/>
    </location>
</feature>
<accession>A0A437M2P6</accession>
<dbReference type="Proteomes" id="UP000282957">
    <property type="component" value="Unassembled WGS sequence"/>
</dbReference>
<comment type="similarity">
    <text evidence="1">Belongs to the LysR transcriptional regulatory family.</text>
</comment>
<dbReference type="Gene3D" id="1.10.10.10">
    <property type="entry name" value="Winged helix-like DNA-binding domain superfamily/Winged helix DNA-binding domain"/>
    <property type="match status" value="1"/>
</dbReference>
<keyword evidence="7" id="KW-1185">Reference proteome</keyword>
<dbReference type="GO" id="GO:0005829">
    <property type="term" value="C:cytosol"/>
    <property type="evidence" value="ECO:0007669"/>
    <property type="project" value="TreeGrafter"/>
</dbReference>
<dbReference type="InterPro" id="IPR036390">
    <property type="entry name" value="WH_DNA-bd_sf"/>
</dbReference>
<evidence type="ECO:0000256" key="2">
    <source>
        <dbReference type="ARBA" id="ARBA00023015"/>
    </source>
</evidence>
<keyword evidence="2" id="KW-0805">Transcription regulation</keyword>
<dbReference type="SUPFAM" id="SSF46785">
    <property type="entry name" value="Winged helix' DNA-binding domain"/>
    <property type="match status" value="1"/>
</dbReference>
<dbReference type="SUPFAM" id="SSF53850">
    <property type="entry name" value="Periplasmic binding protein-like II"/>
    <property type="match status" value="1"/>
</dbReference>
<dbReference type="GO" id="GO:0003677">
    <property type="term" value="F:DNA binding"/>
    <property type="evidence" value="ECO:0007669"/>
    <property type="project" value="UniProtKB-KW"/>
</dbReference>
<dbReference type="Pfam" id="PF03466">
    <property type="entry name" value="LysR_substrate"/>
    <property type="match status" value="1"/>
</dbReference>
<organism evidence="6 7">
    <name type="scientific">Rhodovarius crocodyli</name>
    <dbReference type="NCBI Taxonomy" id="1979269"/>
    <lineage>
        <taxon>Bacteria</taxon>
        <taxon>Pseudomonadati</taxon>
        <taxon>Pseudomonadota</taxon>
        <taxon>Alphaproteobacteria</taxon>
        <taxon>Acetobacterales</taxon>
        <taxon>Roseomonadaceae</taxon>
        <taxon>Rhodovarius</taxon>
    </lineage>
</organism>
<keyword evidence="3" id="KW-0238">DNA-binding</keyword>
<dbReference type="InterPro" id="IPR036388">
    <property type="entry name" value="WH-like_DNA-bd_sf"/>
</dbReference>